<dbReference type="InterPro" id="IPR036388">
    <property type="entry name" value="WH-like_DNA-bd_sf"/>
</dbReference>
<keyword evidence="4" id="KW-0804">Transcription</keyword>
<dbReference type="Pfam" id="PF00126">
    <property type="entry name" value="HTH_1"/>
    <property type="match status" value="1"/>
</dbReference>
<evidence type="ECO:0000256" key="3">
    <source>
        <dbReference type="ARBA" id="ARBA00023125"/>
    </source>
</evidence>
<sequence>MELRHLRYFVTVADERHFGRASALLHVTQSTLSAQVQALEREVGGRLFTRTSRRVELTEAGELLLPEARRALTQAGRALEVARQSVRGETGTVRIGFSGVAVLQGVLSDDLRDFARAHPRVGLTLTELAPAAQIQGVRDGALDIGYCPDLGLGDISGLRVTRRAPTPLSVALRSDHELASAAAVTTAELTAHDLIIFASHEEDETVLSRLWPDLEEDRSRVRLVGSTLGVLAFASAGVGVALVPTATERIALPGLTYRPLHGSPPGPDLLVLGRHDETSGAVLAYLAAVPRAQDRT</sequence>
<evidence type="ECO:0000313" key="6">
    <source>
        <dbReference type="EMBL" id="WTQ77710.1"/>
    </source>
</evidence>
<organism evidence="6">
    <name type="scientific">Streptomyces sp. NBC_00148</name>
    <dbReference type="NCBI Taxonomy" id="2903626"/>
    <lineage>
        <taxon>Bacteria</taxon>
        <taxon>Bacillati</taxon>
        <taxon>Actinomycetota</taxon>
        <taxon>Actinomycetes</taxon>
        <taxon>Kitasatosporales</taxon>
        <taxon>Streptomycetaceae</taxon>
        <taxon>Streptomyces</taxon>
    </lineage>
</organism>
<evidence type="ECO:0000256" key="1">
    <source>
        <dbReference type="ARBA" id="ARBA00009437"/>
    </source>
</evidence>
<proteinExistence type="inferred from homology"/>
<dbReference type="Pfam" id="PF03466">
    <property type="entry name" value="LysR_substrate"/>
    <property type="match status" value="1"/>
</dbReference>
<dbReference type="SUPFAM" id="SSF46785">
    <property type="entry name" value="Winged helix' DNA-binding domain"/>
    <property type="match status" value="1"/>
</dbReference>
<evidence type="ECO:0000256" key="2">
    <source>
        <dbReference type="ARBA" id="ARBA00023015"/>
    </source>
</evidence>
<dbReference type="InterPro" id="IPR036390">
    <property type="entry name" value="WH_DNA-bd_sf"/>
</dbReference>
<evidence type="ECO:0000256" key="4">
    <source>
        <dbReference type="ARBA" id="ARBA00023163"/>
    </source>
</evidence>
<dbReference type="AlphaFoldDB" id="A0AAU1M2I7"/>
<dbReference type="GO" id="GO:0032993">
    <property type="term" value="C:protein-DNA complex"/>
    <property type="evidence" value="ECO:0007669"/>
    <property type="project" value="TreeGrafter"/>
</dbReference>
<dbReference type="FunFam" id="1.10.10.10:FF:000001">
    <property type="entry name" value="LysR family transcriptional regulator"/>
    <property type="match status" value="1"/>
</dbReference>
<comment type="similarity">
    <text evidence="1">Belongs to the LysR transcriptional regulatory family.</text>
</comment>
<dbReference type="InterPro" id="IPR005119">
    <property type="entry name" value="LysR_subst-bd"/>
</dbReference>
<dbReference type="EMBL" id="CP108169">
    <property type="protein sequence ID" value="WTQ77710.1"/>
    <property type="molecule type" value="Genomic_DNA"/>
</dbReference>
<dbReference type="Gene3D" id="3.40.190.10">
    <property type="entry name" value="Periplasmic binding protein-like II"/>
    <property type="match status" value="2"/>
</dbReference>
<reference evidence="6" key="1">
    <citation type="submission" date="2022-10" db="EMBL/GenBank/DDBJ databases">
        <title>The complete genomes of actinobacterial strains from the NBC collection.</title>
        <authorList>
            <person name="Joergensen T.S."/>
            <person name="Alvarez Arevalo M."/>
            <person name="Sterndorff E.B."/>
            <person name="Faurdal D."/>
            <person name="Vuksanovic O."/>
            <person name="Mourched A.-S."/>
            <person name="Charusanti P."/>
            <person name="Shaw S."/>
            <person name="Blin K."/>
            <person name="Weber T."/>
        </authorList>
    </citation>
    <scope>NUCLEOTIDE SEQUENCE</scope>
    <source>
        <strain evidence="6">NBC_00148</strain>
    </source>
</reference>
<gene>
    <name evidence="6" type="ORF">OG222_33255</name>
</gene>
<keyword evidence="3" id="KW-0238">DNA-binding</keyword>
<dbReference type="PANTHER" id="PTHR30346">
    <property type="entry name" value="TRANSCRIPTIONAL DUAL REGULATOR HCAR-RELATED"/>
    <property type="match status" value="1"/>
</dbReference>
<evidence type="ECO:0000259" key="5">
    <source>
        <dbReference type="PROSITE" id="PS50931"/>
    </source>
</evidence>
<protein>
    <submittedName>
        <fullName evidence="6">LysR substrate-binding domain-containing protein</fullName>
    </submittedName>
</protein>
<dbReference type="CDD" id="cd08414">
    <property type="entry name" value="PBP2_LTTR_aromatics_like"/>
    <property type="match status" value="1"/>
</dbReference>
<dbReference type="SUPFAM" id="SSF53850">
    <property type="entry name" value="Periplasmic binding protein-like II"/>
    <property type="match status" value="1"/>
</dbReference>
<name>A0AAU1M2I7_9ACTN</name>
<dbReference type="PROSITE" id="PS50931">
    <property type="entry name" value="HTH_LYSR"/>
    <property type="match status" value="1"/>
</dbReference>
<accession>A0AAU1M2I7</accession>
<dbReference type="Gene3D" id="1.10.10.10">
    <property type="entry name" value="Winged helix-like DNA-binding domain superfamily/Winged helix DNA-binding domain"/>
    <property type="match status" value="1"/>
</dbReference>
<dbReference type="PANTHER" id="PTHR30346:SF0">
    <property type="entry name" value="HCA OPERON TRANSCRIPTIONAL ACTIVATOR HCAR"/>
    <property type="match status" value="1"/>
</dbReference>
<dbReference type="GO" id="GO:0003677">
    <property type="term" value="F:DNA binding"/>
    <property type="evidence" value="ECO:0007669"/>
    <property type="project" value="UniProtKB-KW"/>
</dbReference>
<feature type="domain" description="HTH lysR-type" evidence="5">
    <location>
        <begin position="1"/>
        <end position="58"/>
    </location>
</feature>
<dbReference type="PRINTS" id="PR00039">
    <property type="entry name" value="HTHLYSR"/>
</dbReference>
<dbReference type="GO" id="GO:0003700">
    <property type="term" value="F:DNA-binding transcription factor activity"/>
    <property type="evidence" value="ECO:0007669"/>
    <property type="project" value="InterPro"/>
</dbReference>
<dbReference type="InterPro" id="IPR000847">
    <property type="entry name" value="LysR_HTH_N"/>
</dbReference>
<keyword evidence="2" id="KW-0805">Transcription regulation</keyword>